<dbReference type="InterPro" id="IPR004843">
    <property type="entry name" value="Calcineurin-like_PHP"/>
</dbReference>
<dbReference type="Pfam" id="PF00149">
    <property type="entry name" value="Metallophos"/>
    <property type="match status" value="1"/>
</dbReference>
<proteinExistence type="inferred from homology"/>
<evidence type="ECO:0000256" key="2">
    <source>
        <dbReference type="RuleBase" id="RU362119"/>
    </source>
</evidence>
<dbReference type="PROSITE" id="PS51257">
    <property type="entry name" value="PROKAR_LIPOPROTEIN"/>
    <property type="match status" value="1"/>
</dbReference>
<dbReference type="STRING" id="1514105.AOC36_02850"/>
<evidence type="ECO:0000259" key="3">
    <source>
        <dbReference type="Pfam" id="PF00149"/>
    </source>
</evidence>
<sequence>MLKKFKRFGLIISILLMMSGCTSKQTVENSPIDLLADAIVLHTNDTHGYVKADDENGVIGFDTIAAIKERVGDKGLLLDAGDMSNGIPFASKSKGQSPIEVMNAVGYDGATLGNHEFDVDGNVDAILEAADFPFMSANTRYKEDGSLLTHAHQIYTINGVNVGVFGLTTTESALNPVSTRDLDFGNQESIIEDAQAQADALSAQGCDIIIVLSHLGVNEVEGGATSLDIAKALGDKVDVIIDAHTHTSPLENKEVNGVPIVSAGGETDSNVGWITFTENSNDDYDVEVGFIDYNTAREMYTPVSSITSLIDELNGPVEAMATKVVTHVDTHLDGEREMIRTQETNLGNTLADAVLAFTDADIAMLNSGGIRASIDVGDVTELEIYTTFPYGDSVYVSKVLGSVILDALEIAVSNYPEAEGTFAQVAGLVFSFNPSQDIGNRVTSVTVNGEVLDTTKEYVLATNDYWATGGDGYDLFIEPFKTPYDYDKPQESVYITDVFLWYLNQKEGVTSNVEGRIIIE</sequence>
<dbReference type="AlphaFoldDB" id="A0A0X8GYY8"/>
<dbReference type="PROSITE" id="PS00786">
    <property type="entry name" value="5_NUCLEOTIDASE_2"/>
    <property type="match status" value="1"/>
</dbReference>
<evidence type="ECO:0000313" key="5">
    <source>
        <dbReference type="EMBL" id="AMC92959.1"/>
    </source>
</evidence>
<accession>A0A0X8GYY8</accession>
<reference evidence="5 6" key="1">
    <citation type="submission" date="2015-10" db="EMBL/GenBank/DDBJ databases">
        <title>Erysipelothrix larvae sp. LV19 isolated from the larval gut of the rhinoceros beetle, Trypoxylus dichotomus.</title>
        <authorList>
            <person name="Lim S."/>
            <person name="Kim B.-C."/>
        </authorList>
    </citation>
    <scope>NUCLEOTIDE SEQUENCE [LARGE SCALE GENOMIC DNA]</scope>
    <source>
        <strain evidence="5 6">LV19</strain>
    </source>
</reference>
<dbReference type="PANTHER" id="PTHR11575:SF24">
    <property type="entry name" value="5'-NUCLEOTIDASE"/>
    <property type="match status" value="1"/>
</dbReference>
<evidence type="ECO:0000256" key="1">
    <source>
        <dbReference type="ARBA" id="ARBA00022729"/>
    </source>
</evidence>
<dbReference type="Pfam" id="PF02872">
    <property type="entry name" value="5_nucleotid_C"/>
    <property type="match status" value="1"/>
</dbReference>
<feature type="domain" description="5'-Nucleotidase C-terminal" evidence="4">
    <location>
        <begin position="326"/>
        <end position="476"/>
    </location>
</feature>
<dbReference type="InterPro" id="IPR029052">
    <property type="entry name" value="Metallo-depent_PP-like"/>
</dbReference>
<keyword evidence="6" id="KW-1185">Reference proteome</keyword>
<feature type="domain" description="Calcineurin-like phosphoesterase" evidence="3">
    <location>
        <begin position="40"/>
        <end position="247"/>
    </location>
</feature>
<protein>
    <recommendedName>
        <fullName evidence="7">Bifunctional metallophosphatase/5'-nucleotidase</fullName>
    </recommendedName>
</protein>
<dbReference type="PRINTS" id="PR01607">
    <property type="entry name" value="APYRASEFAMLY"/>
</dbReference>
<keyword evidence="2" id="KW-0547">Nucleotide-binding</keyword>
<dbReference type="InterPro" id="IPR006179">
    <property type="entry name" value="5_nucleotidase/apyrase"/>
</dbReference>
<evidence type="ECO:0008006" key="7">
    <source>
        <dbReference type="Google" id="ProtNLM"/>
    </source>
</evidence>
<feature type="signal peptide" evidence="2">
    <location>
        <begin position="1"/>
        <end position="24"/>
    </location>
</feature>
<dbReference type="PANTHER" id="PTHR11575">
    <property type="entry name" value="5'-NUCLEOTIDASE-RELATED"/>
    <property type="match status" value="1"/>
</dbReference>
<dbReference type="InterPro" id="IPR008334">
    <property type="entry name" value="5'-Nucleotdase_C"/>
</dbReference>
<dbReference type="InterPro" id="IPR036907">
    <property type="entry name" value="5'-Nucleotdase_C_sf"/>
</dbReference>
<feature type="chain" id="PRO_5006988309" description="Bifunctional metallophosphatase/5'-nucleotidase" evidence="2">
    <location>
        <begin position="25"/>
        <end position="520"/>
    </location>
</feature>
<dbReference type="InterPro" id="IPR006146">
    <property type="entry name" value="5'-Nucleotdase_CS"/>
</dbReference>
<dbReference type="RefSeq" id="WP_067631234.1">
    <property type="nucleotide sequence ID" value="NZ_CP013213.1"/>
</dbReference>
<dbReference type="EMBL" id="CP013213">
    <property type="protein sequence ID" value="AMC92959.1"/>
    <property type="molecule type" value="Genomic_DNA"/>
</dbReference>
<dbReference type="GO" id="GO:0000166">
    <property type="term" value="F:nucleotide binding"/>
    <property type="evidence" value="ECO:0007669"/>
    <property type="project" value="UniProtKB-KW"/>
</dbReference>
<comment type="similarity">
    <text evidence="2">Belongs to the 5'-nucleotidase family.</text>
</comment>
<evidence type="ECO:0000313" key="6">
    <source>
        <dbReference type="Proteomes" id="UP000063781"/>
    </source>
</evidence>
<dbReference type="Gene3D" id="3.60.21.10">
    <property type="match status" value="1"/>
</dbReference>
<name>A0A0X8GYY8_9FIRM</name>
<keyword evidence="2" id="KW-0378">Hydrolase</keyword>
<dbReference type="SUPFAM" id="SSF56300">
    <property type="entry name" value="Metallo-dependent phosphatases"/>
    <property type="match status" value="1"/>
</dbReference>
<dbReference type="SUPFAM" id="SSF55816">
    <property type="entry name" value="5'-nucleotidase (syn. UDP-sugar hydrolase), C-terminal domain"/>
    <property type="match status" value="1"/>
</dbReference>
<keyword evidence="1 2" id="KW-0732">Signal</keyword>
<evidence type="ECO:0000259" key="4">
    <source>
        <dbReference type="Pfam" id="PF02872"/>
    </source>
</evidence>
<dbReference type="Gene3D" id="3.90.780.10">
    <property type="entry name" value="5'-Nucleotidase, C-terminal domain"/>
    <property type="match status" value="1"/>
</dbReference>
<dbReference type="GO" id="GO:0016788">
    <property type="term" value="F:hydrolase activity, acting on ester bonds"/>
    <property type="evidence" value="ECO:0007669"/>
    <property type="project" value="InterPro"/>
</dbReference>
<dbReference type="GO" id="GO:0046872">
    <property type="term" value="F:metal ion binding"/>
    <property type="evidence" value="ECO:0007669"/>
    <property type="project" value="InterPro"/>
</dbReference>
<dbReference type="Proteomes" id="UP000063781">
    <property type="component" value="Chromosome"/>
</dbReference>
<dbReference type="GO" id="GO:0009166">
    <property type="term" value="P:nucleotide catabolic process"/>
    <property type="evidence" value="ECO:0007669"/>
    <property type="project" value="InterPro"/>
</dbReference>
<dbReference type="OrthoDB" id="9801679at2"/>
<dbReference type="KEGG" id="erl:AOC36_02850"/>
<organism evidence="5 6">
    <name type="scientific">Erysipelothrix larvae</name>
    <dbReference type="NCBI Taxonomy" id="1514105"/>
    <lineage>
        <taxon>Bacteria</taxon>
        <taxon>Bacillati</taxon>
        <taxon>Bacillota</taxon>
        <taxon>Erysipelotrichia</taxon>
        <taxon>Erysipelotrichales</taxon>
        <taxon>Erysipelotrichaceae</taxon>
        <taxon>Erysipelothrix</taxon>
    </lineage>
</organism>
<gene>
    <name evidence="5" type="ORF">AOC36_02850</name>
</gene>